<protein>
    <submittedName>
        <fullName evidence="1">Uncharacterized protein</fullName>
    </submittedName>
</protein>
<evidence type="ECO:0000313" key="1">
    <source>
        <dbReference type="EMBL" id="MBB6204397.1"/>
    </source>
</evidence>
<proteinExistence type="predicted"/>
<dbReference type="EMBL" id="JACIIK010000009">
    <property type="protein sequence ID" value="MBB6204397.1"/>
    <property type="molecule type" value="Genomic_DNA"/>
</dbReference>
<dbReference type="AlphaFoldDB" id="A0AAW3V409"/>
<reference evidence="1 2" key="1">
    <citation type="submission" date="2020-08" db="EMBL/GenBank/DDBJ databases">
        <title>Genomic Encyclopedia of Type Strains, Phase IV (KMG-V): Genome sequencing to study the core and pangenomes of soil and plant-associated prokaryotes.</title>
        <authorList>
            <person name="Whitman W."/>
        </authorList>
    </citation>
    <scope>NUCLEOTIDE SEQUENCE [LARGE SCALE GENOMIC DNA]</scope>
    <source>
        <strain evidence="1 2">SEMIA 4013</strain>
    </source>
</reference>
<dbReference type="Proteomes" id="UP000518681">
    <property type="component" value="Unassembled WGS sequence"/>
</dbReference>
<organism evidence="1 2">
    <name type="scientific">Paraburkholderia fungorum</name>
    <dbReference type="NCBI Taxonomy" id="134537"/>
    <lineage>
        <taxon>Bacteria</taxon>
        <taxon>Pseudomonadati</taxon>
        <taxon>Pseudomonadota</taxon>
        <taxon>Betaproteobacteria</taxon>
        <taxon>Burkholderiales</taxon>
        <taxon>Burkholderiaceae</taxon>
        <taxon>Paraburkholderia</taxon>
    </lineage>
</organism>
<sequence length="228" mass="24812">MMNTTQSKVIEAFEGYLAYNGIRIEVGFEAPAGATEAEKDSAFMAELAQQAEINYLVIGTTTVPVSSAKPTASGFSTADADRLLGLADQFLDDWKETDRDDRRDGGADPELVERQTEFAAIRPLFVAAPEMFSALQALFPSLELLPGGEFRLTAVHDGGFLPWTCIVRQSGGQWSVEDNYSAEQFGVESLLEGLRLADKMRTSHIADITRIASLPPEKRVAEGESSSQ</sequence>
<dbReference type="RefSeq" id="WP_183800883.1">
    <property type="nucleotide sequence ID" value="NZ_JACIII010000013.1"/>
</dbReference>
<evidence type="ECO:0000313" key="2">
    <source>
        <dbReference type="Proteomes" id="UP000518681"/>
    </source>
</evidence>
<name>A0AAW3V409_9BURK</name>
<comment type="caution">
    <text evidence="1">The sequence shown here is derived from an EMBL/GenBank/DDBJ whole genome shotgun (WGS) entry which is preliminary data.</text>
</comment>
<gene>
    <name evidence="1" type="ORF">GGD69_005291</name>
</gene>
<accession>A0AAW3V409</accession>